<organism evidence="2 3">
    <name type="scientific">Rhizophagus irregularis</name>
    <dbReference type="NCBI Taxonomy" id="588596"/>
    <lineage>
        <taxon>Eukaryota</taxon>
        <taxon>Fungi</taxon>
        <taxon>Fungi incertae sedis</taxon>
        <taxon>Mucoromycota</taxon>
        <taxon>Glomeromycotina</taxon>
        <taxon>Glomeromycetes</taxon>
        <taxon>Glomerales</taxon>
        <taxon>Glomeraceae</taxon>
        <taxon>Rhizophagus</taxon>
    </lineage>
</organism>
<comment type="caution">
    <text evidence="2">The sequence shown here is derived from an EMBL/GenBank/DDBJ whole genome shotgun (WGS) entry which is preliminary data.</text>
</comment>
<evidence type="ECO:0000313" key="2">
    <source>
        <dbReference type="EMBL" id="PKY48680.1"/>
    </source>
</evidence>
<keyword evidence="1" id="KW-0812">Transmembrane</keyword>
<sequence length="396" mass="44956">MSSSTTSIASTSSTIESFAQLEQLRSEQTRLRQSCDQVYAGIEVLKTSISESVLELSLTSDPEQASALSLEISSRVQFLEKFSPAFLDIGKELSGLDAFIADTAEKIGADPSPASPHEVDYATSPPIVPINKGSRNHRSYEFPIRYSFLQSPPIKRYVGSNTLYNTRKGNTYLLLDTSKKDCISVLSNNKRMVDSYATSPYSACSECRTPDKKFFLSRFLTSRLHEKISVHPASFARKISFKKRMAKPGGSNRETSTFIKFSYKHTSFYLGFYVPCSFCHSPCAVVMSDNRCACPIHKHDVISLERRPVDYKNLWFKNKPVSSQRLGVESIRPDYTLPLNQLKTFTRRRLRKFKQDSEFQECFANLLMVQQRRISMLICVLIILFFLLFFLQLGSS</sequence>
<feature type="transmembrane region" description="Helical" evidence="1">
    <location>
        <begin position="374"/>
        <end position="393"/>
    </location>
</feature>
<accession>A0A2I1GPX5</accession>
<dbReference type="Proteomes" id="UP000234323">
    <property type="component" value="Unassembled WGS sequence"/>
</dbReference>
<name>A0A2I1GPX5_9GLOM</name>
<protein>
    <submittedName>
        <fullName evidence="2">Uncharacterized protein</fullName>
    </submittedName>
</protein>
<keyword evidence="3" id="KW-1185">Reference proteome</keyword>
<keyword evidence="1" id="KW-1133">Transmembrane helix</keyword>
<keyword evidence="1" id="KW-0472">Membrane</keyword>
<reference evidence="2 3" key="1">
    <citation type="submission" date="2015-10" db="EMBL/GenBank/DDBJ databases">
        <title>Genome analyses suggest a sexual origin of heterokaryosis in a supposedly ancient asexual fungus.</title>
        <authorList>
            <person name="Ropars J."/>
            <person name="Sedzielewska K."/>
            <person name="Noel J."/>
            <person name="Charron P."/>
            <person name="Farinelli L."/>
            <person name="Marton T."/>
            <person name="Kruger M."/>
            <person name="Pelin A."/>
            <person name="Brachmann A."/>
            <person name="Corradi N."/>
        </authorList>
    </citation>
    <scope>NUCLEOTIDE SEQUENCE [LARGE SCALE GENOMIC DNA]</scope>
    <source>
        <strain evidence="2 3">A4</strain>
    </source>
</reference>
<evidence type="ECO:0000313" key="3">
    <source>
        <dbReference type="Proteomes" id="UP000234323"/>
    </source>
</evidence>
<proteinExistence type="predicted"/>
<dbReference type="EMBL" id="LLXI01000660">
    <property type="protein sequence ID" value="PKY48680.1"/>
    <property type="molecule type" value="Genomic_DNA"/>
</dbReference>
<gene>
    <name evidence="2" type="ORF">RhiirA4_422360</name>
</gene>
<evidence type="ECO:0000256" key="1">
    <source>
        <dbReference type="SAM" id="Phobius"/>
    </source>
</evidence>
<dbReference type="AlphaFoldDB" id="A0A2I1GPX5"/>